<protein>
    <submittedName>
        <fullName evidence="1">Uncharacterized protein</fullName>
    </submittedName>
</protein>
<dbReference type="Proteomes" id="UP000821865">
    <property type="component" value="Chromosome 8"/>
</dbReference>
<gene>
    <name evidence="1" type="ORF">HPB49_003902</name>
</gene>
<reference evidence="1" key="1">
    <citation type="submission" date="2020-05" db="EMBL/GenBank/DDBJ databases">
        <title>Large-scale comparative analyses of tick genomes elucidate their genetic diversity and vector capacities.</title>
        <authorList>
            <person name="Jia N."/>
            <person name="Wang J."/>
            <person name="Shi W."/>
            <person name="Du L."/>
            <person name="Sun Y."/>
            <person name="Zhan W."/>
            <person name="Jiang J."/>
            <person name="Wang Q."/>
            <person name="Zhang B."/>
            <person name="Ji P."/>
            <person name="Sakyi L.B."/>
            <person name="Cui X."/>
            <person name="Yuan T."/>
            <person name="Jiang B."/>
            <person name="Yang W."/>
            <person name="Lam T.T.-Y."/>
            <person name="Chang Q."/>
            <person name="Ding S."/>
            <person name="Wang X."/>
            <person name="Zhu J."/>
            <person name="Ruan X."/>
            <person name="Zhao L."/>
            <person name="Wei J."/>
            <person name="Que T."/>
            <person name="Du C."/>
            <person name="Cheng J."/>
            <person name="Dai P."/>
            <person name="Han X."/>
            <person name="Huang E."/>
            <person name="Gao Y."/>
            <person name="Liu J."/>
            <person name="Shao H."/>
            <person name="Ye R."/>
            <person name="Li L."/>
            <person name="Wei W."/>
            <person name="Wang X."/>
            <person name="Wang C."/>
            <person name="Yang T."/>
            <person name="Huo Q."/>
            <person name="Li W."/>
            <person name="Guo W."/>
            <person name="Chen H."/>
            <person name="Zhou L."/>
            <person name="Ni X."/>
            <person name="Tian J."/>
            <person name="Zhou Y."/>
            <person name="Sheng Y."/>
            <person name="Liu T."/>
            <person name="Pan Y."/>
            <person name="Xia L."/>
            <person name="Li J."/>
            <person name="Zhao F."/>
            <person name="Cao W."/>
        </authorList>
    </citation>
    <scope>NUCLEOTIDE SEQUENCE</scope>
    <source>
        <strain evidence="1">Dsil-2018</strain>
    </source>
</reference>
<proteinExistence type="predicted"/>
<accession>A0ACB8C7A8</accession>
<sequence length="1018" mass="112353">MSHLPKQRHFIPRENKHLEEDTSPASRFPANRSLTDARLGVETRADLLPFEGSKVSGEKSCSKESVPVVSHKRHSTTSARSSGKSHARHAERASRVSRRSKSDSSQKSAAVKPTSEAQSSSTTNLALAVPSVPVKKIETEDSTALSSAPCRSSTPVRDVGDRSSLQKRPNGPDQSSTPWQVTSSRVPMPVIVKSPPVEDPKLSKSYSSRMPDSRHTDTADASGRQTSAPVPASAQSSGSGGLSGQCPAVASMTASPPVNSLSPATSASSDTLALYNALAALNPGPCLASPPKLANEDQADTSRGKTLGTLTPAFLASMKSMCTCQSPTTVFKGTIPRTALIVVIVSAAVLCVIVTLTLVFVVSGHPTRRGKELCVTEDCRLHAELLSEALNHSVDACEDFHAHVCSKWSPPNERRQLRDFDTSVMEDMVFSWIFRFEKTLKEGSRMYPVGRKALVMFQTCMGNTSAYGSVIQEFRDFIDSLDLSWPEPPKQDVDALSVILTLAYNWYFELWFSLRVFSVRHSMKRHRWSIALKPAPLLPFYVKHHRSVSESGKYVAYWNQFYRAFTNRSVDDNERRATEAARVEGEILEALNDALLVSPKEAAAFPISDIGLHTPSLASPRWLKHLQKTTALRPALTAQDDVVVSNVAFLVIVGEIFRNYTNYQILQLLAWHIVQIDAPVADSQLLLSYFGDQTTADTLKPVFCALHIEVAYKVMLLSMQFALQMKGDEESVIDRRFNHLVSTAVRLVNASRWLDSDSRNVLSAKLRSASVHVWPPSDYLTNESLEAIYEAYPGPGGEESFGEYWIASILNLRLTNRTPEYEYVMRLPVNYAEPYFQYDYLVNSVGVAIAAVAQPLYYIEGTSAMFYGGFGFSLALELVKAFDREGLHWHPDGRVVASILSASSQVAFDVKENCLNDSEAGDHSVFPEIPALQIAYSAYLGESNDSGNEHQVSDIFTEKQVFFLTMCYMTCRRKQAYDNFSVNCNKLVRNSVDFANAFGCPLGSKMNPVKKCALFDET</sequence>
<organism evidence="1 2">
    <name type="scientific">Dermacentor silvarum</name>
    <name type="common">Tick</name>
    <dbReference type="NCBI Taxonomy" id="543639"/>
    <lineage>
        <taxon>Eukaryota</taxon>
        <taxon>Metazoa</taxon>
        <taxon>Ecdysozoa</taxon>
        <taxon>Arthropoda</taxon>
        <taxon>Chelicerata</taxon>
        <taxon>Arachnida</taxon>
        <taxon>Acari</taxon>
        <taxon>Parasitiformes</taxon>
        <taxon>Ixodida</taxon>
        <taxon>Ixodoidea</taxon>
        <taxon>Ixodidae</taxon>
        <taxon>Rhipicephalinae</taxon>
        <taxon>Dermacentor</taxon>
    </lineage>
</organism>
<comment type="caution">
    <text evidence="1">The sequence shown here is derived from an EMBL/GenBank/DDBJ whole genome shotgun (WGS) entry which is preliminary data.</text>
</comment>
<evidence type="ECO:0000313" key="2">
    <source>
        <dbReference type="Proteomes" id="UP000821865"/>
    </source>
</evidence>
<name>A0ACB8C7A8_DERSI</name>
<evidence type="ECO:0000313" key="1">
    <source>
        <dbReference type="EMBL" id="KAH7936759.1"/>
    </source>
</evidence>
<dbReference type="EMBL" id="CM023477">
    <property type="protein sequence ID" value="KAH7936759.1"/>
    <property type="molecule type" value="Genomic_DNA"/>
</dbReference>
<keyword evidence="2" id="KW-1185">Reference proteome</keyword>